<dbReference type="EMBL" id="JANBUO010000509">
    <property type="protein sequence ID" value="KAJ2803567.1"/>
    <property type="molecule type" value="Genomic_DNA"/>
</dbReference>
<sequence>MMTIKIQVHEDIRYTNDGNREHWLDIYFPQICPAVLPLVVYVHGGAWRTGDKAEFSHIAEGLIGAANNRLAVAVVNYTLSTRTEDSIRHPGHLNDVIKAVKFLVTDQDYPGRSIVDTRRIFLVGHSAGAHMTALMALAPQPAFQYLGNIRGVVGVGGIYNIPKLLKTNPDYSDFIDMAFVKGQHQADSPHYAAKVMLAAASHVRFLVVNSAGDELVGSDQATDFASQLVETGYRDVTLIVRDLGTHEGTLGRRELWEIVVGFIFN</sequence>
<name>A0A9W8I1R3_9FUNG</name>
<comment type="caution">
    <text evidence="3">The sequence shown here is derived from an EMBL/GenBank/DDBJ whole genome shotgun (WGS) entry which is preliminary data.</text>
</comment>
<protein>
    <recommendedName>
        <fullName evidence="2">BD-FAE-like domain-containing protein</fullName>
    </recommendedName>
</protein>
<dbReference type="InterPro" id="IPR049492">
    <property type="entry name" value="BD-FAE-like_dom"/>
</dbReference>
<accession>A0A9W8I1R3</accession>
<dbReference type="Pfam" id="PF20434">
    <property type="entry name" value="BD-FAE"/>
    <property type="match status" value="1"/>
</dbReference>
<dbReference type="Gene3D" id="3.40.50.1820">
    <property type="entry name" value="alpha/beta hydrolase"/>
    <property type="match status" value="1"/>
</dbReference>
<dbReference type="OrthoDB" id="6495301at2759"/>
<keyword evidence="4" id="KW-1185">Reference proteome</keyword>
<organism evidence="3 4">
    <name type="scientific">Coemansia guatemalensis</name>
    <dbReference type="NCBI Taxonomy" id="2761395"/>
    <lineage>
        <taxon>Eukaryota</taxon>
        <taxon>Fungi</taxon>
        <taxon>Fungi incertae sedis</taxon>
        <taxon>Zoopagomycota</taxon>
        <taxon>Kickxellomycotina</taxon>
        <taxon>Kickxellomycetes</taxon>
        <taxon>Kickxellales</taxon>
        <taxon>Kickxellaceae</taxon>
        <taxon>Coemansia</taxon>
    </lineage>
</organism>
<dbReference type="GO" id="GO:0016787">
    <property type="term" value="F:hydrolase activity"/>
    <property type="evidence" value="ECO:0007669"/>
    <property type="project" value="UniProtKB-KW"/>
</dbReference>
<dbReference type="InterPro" id="IPR050300">
    <property type="entry name" value="GDXG_lipolytic_enzyme"/>
</dbReference>
<dbReference type="PANTHER" id="PTHR48081:SF33">
    <property type="entry name" value="KYNURENINE FORMAMIDASE"/>
    <property type="match status" value="1"/>
</dbReference>
<keyword evidence="1" id="KW-0378">Hydrolase</keyword>
<evidence type="ECO:0000313" key="4">
    <source>
        <dbReference type="Proteomes" id="UP001140094"/>
    </source>
</evidence>
<evidence type="ECO:0000256" key="1">
    <source>
        <dbReference type="ARBA" id="ARBA00022801"/>
    </source>
</evidence>
<feature type="domain" description="BD-FAE-like" evidence="2">
    <location>
        <begin position="24"/>
        <end position="228"/>
    </location>
</feature>
<proteinExistence type="predicted"/>
<evidence type="ECO:0000259" key="2">
    <source>
        <dbReference type="Pfam" id="PF20434"/>
    </source>
</evidence>
<dbReference type="PANTHER" id="PTHR48081">
    <property type="entry name" value="AB HYDROLASE SUPERFAMILY PROTEIN C4A8.06C"/>
    <property type="match status" value="1"/>
</dbReference>
<dbReference type="Proteomes" id="UP001140094">
    <property type="component" value="Unassembled WGS sequence"/>
</dbReference>
<dbReference type="SUPFAM" id="SSF53474">
    <property type="entry name" value="alpha/beta-Hydrolases"/>
    <property type="match status" value="1"/>
</dbReference>
<dbReference type="InterPro" id="IPR029058">
    <property type="entry name" value="AB_hydrolase_fold"/>
</dbReference>
<dbReference type="AlphaFoldDB" id="A0A9W8I1R3"/>
<reference evidence="3" key="1">
    <citation type="submission" date="2022-07" db="EMBL/GenBank/DDBJ databases">
        <title>Phylogenomic reconstructions and comparative analyses of Kickxellomycotina fungi.</title>
        <authorList>
            <person name="Reynolds N.K."/>
            <person name="Stajich J.E."/>
            <person name="Barry K."/>
            <person name="Grigoriev I.V."/>
            <person name="Crous P."/>
            <person name="Smith M.E."/>
        </authorList>
    </citation>
    <scope>NUCLEOTIDE SEQUENCE</scope>
    <source>
        <strain evidence="3">NRRL 1565</strain>
    </source>
</reference>
<evidence type="ECO:0000313" key="3">
    <source>
        <dbReference type="EMBL" id="KAJ2803567.1"/>
    </source>
</evidence>
<gene>
    <name evidence="3" type="ORF">H4R20_002840</name>
</gene>